<dbReference type="PROSITE" id="PS00108">
    <property type="entry name" value="PROTEIN_KINASE_ST"/>
    <property type="match status" value="1"/>
</dbReference>
<keyword evidence="9 22" id="KW-0812">Transmembrane</keyword>
<evidence type="ECO:0000256" key="4">
    <source>
        <dbReference type="ARBA" id="ARBA00022475"/>
    </source>
</evidence>
<evidence type="ECO:0000256" key="8">
    <source>
        <dbReference type="ARBA" id="ARBA00022679"/>
    </source>
</evidence>
<evidence type="ECO:0000256" key="19">
    <source>
        <dbReference type="ARBA" id="ARBA00047899"/>
    </source>
</evidence>
<comment type="catalytic activity">
    <reaction evidence="19">
        <text>L-threonyl-[protein] + ATP = O-phospho-L-threonyl-[protein] + ADP + H(+)</text>
        <dbReference type="Rhea" id="RHEA:46608"/>
        <dbReference type="Rhea" id="RHEA-COMP:11060"/>
        <dbReference type="Rhea" id="RHEA-COMP:11605"/>
        <dbReference type="ChEBI" id="CHEBI:15378"/>
        <dbReference type="ChEBI" id="CHEBI:30013"/>
        <dbReference type="ChEBI" id="CHEBI:30616"/>
        <dbReference type="ChEBI" id="CHEBI:61977"/>
        <dbReference type="ChEBI" id="CHEBI:456216"/>
        <dbReference type="EC" id="2.7.11.1"/>
    </reaction>
</comment>
<keyword evidence="16 22" id="KW-0472">Membrane</keyword>
<dbReference type="PROSITE" id="PS00107">
    <property type="entry name" value="PROTEIN_KINASE_ATP"/>
    <property type="match status" value="1"/>
</dbReference>
<evidence type="ECO:0000256" key="15">
    <source>
        <dbReference type="ARBA" id="ARBA00022989"/>
    </source>
</evidence>
<feature type="signal peptide" evidence="23">
    <location>
        <begin position="1"/>
        <end position="27"/>
    </location>
</feature>
<evidence type="ECO:0000256" key="11">
    <source>
        <dbReference type="ARBA" id="ARBA00022737"/>
    </source>
</evidence>
<dbReference type="InterPro" id="IPR051809">
    <property type="entry name" value="Plant_receptor-like_S/T_kinase"/>
</dbReference>
<dbReference type="PROSITE" id="PS51450">
    <property type="entry name" value="LRR"/>
    <property type="match status" value="1"/>
</dbReference>
<sequence length="1209" mass="133694">MVAMQTAYRFPPAILLVHFLMACLAMATTNITTMDRSSLLSFKAHLNLEPSHILSNNWSVSTSVCIWIGVTCDILNQRVTALDISSMNLSGNIPPQLGNLPFLDSLNLSRNYFEGSLPREFIQLQRIRIVDFGFNSLSGQIPSWFGFLPKLQVLNLRNNSFTGFIPPLLSNISTLLELDLSFNPLQGKIPEEIGDLQNLRTLKLQYNRLSGMIPLAIFNISTMEILAFTGNNLSGNLPVDICHGVPRLKGLYLSSNGFDGEIPSSLSECSQLHLLDLSYNKFSGSIPGEISNLKTLEILRLRSNYLTGAIPQELGNLQNVARLAIGGNFLTGSIPASIFNIPSLKYLDISSCNLSGTLPTNICTDGTHLEVVYLHLNQLYGQLPTRIHQCSELQILSLTNNSFSGQIPREIGNLTLLTALYISTNELTGEIPQEIGNLYNLEYLDLGHNYLSGSMPMGFFNLSKLILVTLSKNQLSGNLPVSFGYGLPNLEELYMTGNSFSGRIPDSISNSSKLSIINFSFNNFTGPISDSFGELRFLKILYLNGNNLTSASPELSFISSLTNCRFLRTLSVNENTLSGILPASVGNLSSSFQYLYAVNCDLRGTIPYEIGNLSNLISLSLFQNHLTGLIPSTVGNMRSLQALVLFGNKLSGSIPMSICELEKLYGLLLQQNQMSGAIPDCIGNLTTLYYLYLDSNRFISGIPGNLWQLKDLQELNLSSNFLSGFIPPEIGKLKAANLVDLSLNQFTGVIPSTVGGLQKLVNLSLANNKLQGSIPDSIGKMLNLENLDISHNNLSGTIPTSLEALRYLTYLNVSFNRLSGEIPSGGPFRNFTNQSFLFNEGLCGDPRYNVPPCQTIANNQSKRKAMFQGVFTVLGTLALILFLALTYAFVRYRRKDTVLTETDPLSSIIPLRVSHYEIFEATDGYSESNLLGTGSFGSVYRGTLRTGKLVAVKVFNLQLQNAFKSFDVECEVFRNLRHRNLCKVISSCSNLDFKALVMDYMSNGSLEKWLYSHNYYLDMKQRISIMIDVAAALEYLHHDHSTLIIHCDLKPSNVLLDDDIVAHLSDFGIAKLLRQGECIAHTITLSTLGYIAPEYGSRGLVSTSCDVYSYGIMLMEVFTRIKPSDETFSGDLSLRSWVNGNVPNAVFQIIDSNILSSDEDHFHEKLSCLCSIMELALNCTMESPKERINMKNVVATLKKIQNQLLSYYA</sequence>
<dbReference type="GO" id="GO:0009791">
    <property type="term" value="P:post-embryonic development"/>
    <property type="evidence" value="ECO:0007669"/>
    <property type="project" value="UniProtKB-ARBA"/>
</dbReference>
<dbReference type="InterPro" id="IPR001611">
    <property type="entry name" value="Leu-rich_rpt"/>
</dbReference>
<evidence type="ECO:0000256" key="10">
    <source>
        <dbReference type="ARBA" id="ARBA00022729"/>
    </source>
</evidence>
<dbReference type="FunFam" id="3.80.10.10:FF:000233">
    <property type="entry name" value="Leucine-rich repeat receptor-like protein kinase TDR"/>
    <property type="match status" value="1"/>
</dbReference>
<evidence type="ECO:0000313" key="25">
    <source>
        <dbReference type="EMBL" id="CAA2974189.1"/>
    </source>
</evidence>
<organism evidence="25 26">
    <name type="scientific">Olea europaea subsp. europaea</name>
    <dbReference type="NCBI Taxonomy" id="158383"/>
    <lineage>
        <taxon>Eukaryota</taxon>
        <taxon>Viridiplantae</taxon>
        <taxon>Streptophyta</taxon>
        <taxon>Embryophyta</taxon>
        <taxon>Tracheophyta</taxon>
        <taxon>Spermatophyta</taxon>
        <taxon>Magnoliopsida</taxon>
        <taxon>eudicotyledons</taxon>
        <taxon>Gunneridae</taxon>
        <taxon>Pentapetalae</taxon>
        <taxon>asterids</taxon>
        <taxon>lamiids</taxon>
        <taxon>Lamiales</taxon>
        <taxon>Oleaceae</taxon>
        <taxon>Oleeae</taxon>
        <taxon>Olea</taxon>
    </lineage>
</organism>
<dbReference type="InterPro" id="IPR032675">
    <property type="entry name" value="LRR_dom_sf"/>
</dbReference>
<proteinExistence type="inferred from homology"/>
<dbReference type="Gene3D" id="3.80.10.10">
    <property type="entry name" value="Ribonuclease Inhibitor"/>
    <property type="match status" value="5"/>
</dbReference>
<dbReference type="GO" id="GO:0004674">
    <property type="term" value="F:protein serine/threonine kinase activity"/>
    <property type="evidence" value="ECO:0007669"/>
    <property type="project" value="UniProtKB-KW"/>
</dbReference>
<evidence type="ECO:0000256" key="1">
    <source>
        <dbReference type="ARBA" id="ARBA00004162"/>
    </source>
</evidence>
<evidence type="ECO:0000256" key="22">
    <source>
        <dbReference type="SAM" id="Phobius"/>
    </source>
</evidence>
<evidence type="ECO:0000256" key="16">
    <source>
        <dbReference type="ARBA" id="ARBA00023136"/>
    </source>
</evidence>
<evidence type="ECO:0000259" key="24">
    <source>
        <dbReference type="PROSITE" id="PS50011"/>
    </source>
</evidence>
<keyword evidence="7" id="KW-0433">Leucine-rich repeat</keyword>
<evidence type="ECO:0000256" key="17">
    <source>
        <dbReference type="ARBA" id="ARBA00023170"/>
    </source>
</evidence>
<keyword evidence="10 23" id="KW-0732">Signal</keyword>
<evidence type="ECO:0000256" key="21">
    <source>
        <dbReference type="PROSITE-ProRule" id="PRU10141"/>
    </source>
</evidence>
<dbReference type="SMART" id="SM00369">
    <property type="entry name" value="LRR_TYP"/>
    <property type="match status" value="12"/>
</dbReference>
<keyword evidence="13" id="KW-0418">Kinase</keyword>
<dbReference type="FunFam" id="3.80.10.10:FF:000288">
    <property type="entry name" value="LRR receptor-like serine/threonine-protein kinase EFR"/>
    <property type="match status" value="1"/>
</dbReference>
<comment type="subcellular location">
    <subcellularLocation>
        <location evidence="1">Cell membrane</location>
        <topology evidence="1">Single-pass membrane protein</topology>
    </subcellularLocation>
</comment>
<accession>A0A8S0R751</accession>
<dbReference type="OrthoDB" id="676979at2759"/>
<dbReference type="InterPro" id="IPR003591">
    <property type="entry name" value="Leu-rich_rpt_typical-subtyp"/>
</dbReference>
<dbReference type="InterPro" id="IPR000719">
    <property type="entry name" value="Prot_kinase_dom"/>
</dbReference>
<evidence type="ECO:0000256" key="23">
    <source>
        <dbReference type="SAM" id="SignalP"/>
    </source>
</evidence>
<dbReference type="SMART" id="SM00220">
    <property type="entry name" value="S_TKc"/>
    <property type="match status" value="1"/>
</dbReference>
<evidence type="ECO:0000256" key="20">
    <source>
        <dbReference type="ARBA" id="ARBA00048679"/>
    </source>
</evidence>
<dbReference type="GO" id="GO:0005886">
    <property type="term" value="C:plasma membrane"/>
    <property type="evidence" value="ECO:0007669"/>
    <property type="project" value="UniProtKB-SubCell"/>
</dbReference>
<gene>
    <name evidence="25" type="ORF">OLEA9_A012568</name>
</gene>
<comment type="similarity">
    <text evidence="2">Belongs to the protein kinase superfamily. Ser/Thr protein kinase family.</text>
</comment>
<dbReference type="Pfam" id="PF13855">
    <property type="entry name" value="LRR_8"/>
    <property type="match status" value="4"/>
</dbReference>
<evidence type="ECO:0000256" key="3">
    <source>
        <dbReference type="ARBA" id="ARBA00012513"/>
    </source>
</evidence>
<feature type="domain" description="Protein kinase" evidence="24">
    <location>
        <begin position="925"/>
        <end position="1205"/>
    </location>
</feature>
<keyword evidence="12 21" id="KW-0547">Nucleotide-binding</keyword>
<dbReference type="SUPFAM" id="SSF52058">
    <property type="entry name" value="L domain-like"/>
    <property type="match status" value="2"/>
</dbReference>
<reference evidence="25 26" key="1">
    <citation type="submission" date="2019-12" db="EMBL/GenBank/DDBJ databases">
        <authorList>
            <person name="Alioto T."/>
            <person name="Alioto T."/>
            <person name="Gomez Garrido J."/>
        </authorList>
    </citation>
    <scope>NUCLEOTIDE SEQUENCE [LARGE SCALE GENOMIC DNA]</scope>
</reference>
<evidence type="ECO:0000256" key="13">
    <source>
        <dbReference type="ARBA" id="ARBA00022777"/>
    </source>
</evidence>
<evidence type="ECO:0000256" key="2">
    <source>
        <dbReference type="ARBA" id="ARBA00008684"/>
    </source>
</evidence>
<dbReference type="Pfam" id="PF00560">
    <property type="entry name" value="LRR_1"/>
    <property type="match status" value="7"/>
</dbReference>
<dbReference type="EC" id="2.7.11.1" evidence="3"/>
<keyword evidence="11" id="KW-0677">Repeat</keyword>
<keyword evidence="4" id="KW-1003">Cell membrane</keyword>
<dbReference type="PANTHER" id="PTHR27008">
    <property type="entry name" value="OS04G0122200 PROTEIN"/>
    <property type="match status" value="1"/>
</dbReference>
<dbReference type="FunFam" id="3.80.10.10:FF:000041">
    <property type="entry name" value="LRR receptor-like serine/threonine-protein kinase ERECTA"/>
    <property type="match status" value="1"/>
</dbReference>
<dbReference type="Gene3D" id="3.30.200.20">
    <property type="entry name" value="Phosphorylase Kinase, domain 1"/>
    <property type="match status" value="1"/>
</dbReference>
<dbReference type="AlphaFoldDB" id="A0A8S0R751"/>
<dbReference type="InterPro" id="IPR011009">
    <property type="entry name" value="Kinase-like_dom_sf"/>
</dbReference>
<protein>
    <recommendedName>
        <fullName evidence="3">non-specific serine/threonine protein kinase</fullName>
        <ecNumber evidence="3">2.7.11.1</ecNumber>
    </recommendedName>
</protein>
<evidence type="ECO:0000256" key="12">
    <source>
        <dbReference type="ARBA" id="ARBA00022741"/>
    </source>
</evidence>
<dbReference type="EMBL" id="CACTIH010002153">
    <property type="protein sequence ID" value="CAA2974189.1"/>
    <property type="molecule type" value="Genomic_DNA"/>
</dbReference>
<dbReference type="Pfam" id="PF00069">
    <property type="entry name" value="Pkinase"/>
    <property type="match status" value="1"/>
</dbReference>
<evidence type="ECO:0000313" key="26">
    <source>
        <dbReference type="Proteomes" id="UP000594638"/>
    </source>
</evidence>
<comment type="catalytic activity">
    <reaction evidence="20">
        <text>L-seryl-[protein] + ATP = O-phospho-L-seryl-[protein] + ADP + H(+)</text>
        <dbReference type="Rhea" id="RHEA:17989"/>
        <dbReference type="Rhea" id="RHEA-COMP:9863"/>
        <dbReference type="Rhea" id="RHEA-COMP:11604"/>
        <dbReference type="ChEBI" id="CHEBI:15378"/>
        <dbReference type="ChEBI" id="CHEBI:29999"/>
        <dbReference type="ChEBI" id="CHEBI:30616"/>
        <dbReference type="ChEBI" id="CHEBI:83421"/>
        <dbReference type="ChEBI" id="CHEBI:456216"/>
        <dbReference type="EC" id="2.7.11.1"/>
    </reaction>
</comment>
<dbReference type="InterPro" id="IPR008271">
    <property type="entry name" value="Ser/Thr_kinase_AS"/>
</dbReference>
<feature type="transmembrane region" description="Helical" evidence="22">
    <location>
        <begin position="865"/>
        <end position="890"/>
    </location>
</feature>
<evidence type="ECO:0000256" key="6">
    <source>
        <dbReference type="ARBA" id="ARBA00022553"/>
    </source>
</evidence>
<dbReference type="InterPro" id="IPR017441">
    <property type="entry name" value="Protein_kinase_ATP_BS"/>
</dbReference>
<evidence type="ECO:0000256" key="7">
    <source>
        <dbReference type="ARBA" id="ARBA00022614"/>
    </source>
</evidence>
<keyword evidence="26" id="KW-1185">Reference proteome</keyword>
<feature type="binding site" evidence="21">
    <location>
        <position position="953"/>
    </location>
    <ligand>
        <name>ATP</name>
        <dbReference type="ChEBI" id="CHEBI:30616"/>
    </ligand>
</feature>
<dbReference type="PROSITE" id="PS50011">
    <property type="entry name" value="PROTEIN_KINASE_DOM"/>
    <property type="match status" value="1"/>
</dbReference>
<dbReference type="GO" id="GO:0051707">
    <property type="term" value="P:response to other organism"/>
    <property type="evidence" value="ECO:0007669"/>
    <property type="project" value="UniProtKB-ARBA"/>
</dbReference>
<keyword evidence="18" id="KW-0325">Glycoprotein</keyword>
<dbReference type="Gramene" id="OE9A012568T1">
    <property type="protein sequence ID" value="OE9A012568C1"/>
    <property type="gene ID" value="OE9A012568"/>
</dbReference>
<dbReference type="InterPro" id="IPR013210">
    <property type="entry name" value="LRR_N_plant-typ"/>
</dbReference>
<dbReference type="GO" id="GO:0006952">
    <property type="term" value="P:defense response"/>
    <property type="evidence" value="ECO:0007669"/>
    <property type="project" value="UniProtKB-ARBA"/>
</dbReference>
<evidence type="ECO:0000256" key="18">
    <source>
        <dbReference type="ARBA" id="ARBA00023180"/>
    </source>
</evidence>
<dbReference type="GO" id="GO:0005524">
    <property type="term" value="F:ATP binding"/>
    <property type="evidence" value="ECO:0007669"/>
    <property type="project" value="UniProtKB-UniRule"/>
</dbReference>
<keyword evidence="15 22" id="KW-1133">Transmembrane helix</keyword>
<keyword evidence="5" id="KW-0723">Serine/threonine-protein kinase</keyword>
<comment type="caution">
    <text evidence="25">The sequence shown here is derived from an EMBL/GenBank/DDBJ whole genome shotgun (WGS) entry which is preliminary data.</text>
</comment>
<feature type="chain" id="PRO_5035785377" description="non-specific serine/threonine protein kinase" evidence="23">
    <location>
        <begin position="28"/>
        <end position="1209"/>
    </location>
</feature>
<dbReference type="SUPFAM" id="SSF56112">
    <property type="entry name" value="Protein kinase-like (PK-like)"/>
    <property type="match status" value="1"/>
</dbReference>
<dbReference type="FunFam" id="1.10.510.10:FF:000358">
    <property type="entry name" value="Putative leucine-rich repeat receptor-like serine/threonine-protein kinase"/>
    <property type="match status" value="1"/>
</dbReference>
<keyword evidence="6" id="KW-0597">Phosphoprotein</keyword>
<keyword evidence="17 25" id="KW-0675">Receptor</keyword>
<keyword evidence="8" id="KW-0808">Transferase</keyword>
<dbReference type="SUPFAM" id="SSF52047">
    <property type="entry name" value="RNI-like"/>
    <property type="match status" value="1"/>
</dbReference>
<dbReference type="Gene3D" id="1.10.510.10">
    <property type="entry name" value="Transferase(Phosphotransferase) domain 1"/>
    <property type="match status" value="1"/>
</dbReference>
<keyword evidence="14 21" id="KW-0067">ATP-binding</keyword>
<dbReference type="FunFam" id="3.30.200.20:FF:000661">
    <property type="entry name" value="Serine-threonine protein kinase plant-type"/>
    <property type="match status" value="1"/>
</dbReference>
<dbReference type="Proteomes" id="UP000594638">
    <property type="component" value="Unassembled WGS sequence"/>
</dbReference>
<evidence type="ECO:0000256" key="14">
    <source>
        <dbReference type="ARBA" id="ARBA00022840"/>
    </source>
</evidence>
<evidence type="ECO:0000256" key="5">
    <source>
        <dbReference type="ARBA" id="ARBA00022527"/>
    </source>
</evidence>
<dbReference type="Pfam" id="PF08263">
    <property type="entry name" value="LRRNT_2"/>
    <property type="match status" value="1"/>
</dbReference>
<dbReference type="PANTHER" id="PTHR27008:SF602">
    <property type="entry name" value="LRR RECEPTOR-LIKE SERINE_THREONINE-PROTEIN KINASE EFR"/>
    <property type="match status" value="1"/>
</dbReference>
<evidence type="ECO:0000256" key="9">
    <source>
        <dbReference type="ARBA" id="ARBA00022692"/>
    </source>
</evidence>
<name>A0A8S0R751_OLEEU</name>